<dbReference type="OrthoDB" id="730275at2759"/>
<organism evidence="1 2">
    <name type="scientific">Zizania palustris</name>
    <name type="common">Northern wild rice</name>
    <dbReference type="NCBI Taxonomy" id="103762"/>
    <lineage>
        <taxon>Eukaryota</taxon>
        <taxon>Viridiplantae</taxon>
        <taxon>Streptophyta</taxon>
        <taxon>Embryophyta</taxon>
        <taxon>Tracheophyta</taxon>
        <taxon>Spermatophyta</taxon>
        <taxon>Magnoliopsida</taxon>
        <taxon>Liliopsida</taxon>
        <taxon>Poales</taxon>
        <taxon>Poaceae</taxon>
        <taxon>BOP clade</taxon>
        <taxon>Oryzoideae</taxon>
        <taxon>Oryzeae</taxon>
        <taxon>Zizaniinae</taxon>
        <taxon>Zizania</taxon>
    </lineage>
</organism>
<protein>
    <submittedName>
        <fullName evidence="1">Uncharacterized protein</fullName>
    </submittedName>
</protein>
<dbReference type="AlphaFoldDB" id="A0A8J5SM36"/>
<accession>A0A8J5SM36</accession>
<evidence type="ECO:0000313" key="2">
    <source>
        <dbReference type="Proteomes" id="UP000729402"/>
    </source>
</evidence>
<reference evidence="1" key="2">
    <citation type="submission" date="2021-02" db="EMBL/GenBank/DDBJ databases">
        <authorList>
            <person name="Kimball J.A."/>
            <person name="Haas M.W."/>
            <person name="Macchietto M."/>
            <person name="Kono T."/>
            <person name="Duquette J."/>
            <person name="Shao M."/>
        </authorList>
    </citation>
    <scope>NUCLEOTIDE SEQUENCE</scope>
    <source>
        <tissue evidence="1">Fresh leaf tissue</tissue>
    </source>
</reference>
<proteinExistence type="predicted"/>
<sequence length="357" mass="40033">MEKKLVSTKFGDKASEVISDGALRCVVFHFVGSVYIAMMEEDLMVVDAKPTHPRILLAAPWPHKEWNTMQMVNCSINKLRVLGNKLTLHMPELLGYHMAFGSGGSPNGILVMLKDYSLTPIVVVKEAAYWKLDGYDNNAIMMLQYFDTDDSMENKDKWFVLNEDEHKMVDDYVSKGGMEYAIASCDKAPSFELTLHMAELLGYHMAFGSSSSPNGILVKLKDYSLTPIVVVKEAAYWKLDGYDNNAIMMLQYFDTDDSMENKDKWFVLNEDEHKMVDDYVSKGGMEYAIASCDKAPSFELTLHMPELLGYHKASGSSSSPNGILVKLKDYSLTVRVFNSLVQRPPVDCSISKALMAG</sequence>
<name>A0A8J5SM36_ZIZPA</name>
<comment type="caution">
    <text evidence="1">The sequence shown here is derived from an EMBL/GenBank/DDBJ whole genome shotgun (WGS) entry which is preliminary data.</text>
</comment>
<gene>
    <name evidence="1" type="ORF">GUJ93_ZPchr0006g46211</name>
</gene>
<keyword evidence="2" id="KW-1185">Reference proteome</keyword>
<reference evidence="1" key="1">
    <citation type="journal article" date="2021" name="bioRxiv">
        <title>Whole Genome Assembly and Annotation of Northern Wild Rice, Zizania palustris L., Supports a Whole Genome Duplication in the Zizania Genus.</title>
        <authorList>
            <person name="Haas M."/>
            <person name="Kono T."/>
            <person name="Macchietto M."/>
            <person name="Millas R."/>
            <person name="McGilp L."/>
            <person name="Shao M."/>
            <person name="Duquette J."/>
            <person name="Hirsch C.N."/>
            <person name="Kimball J."/>
        </authorList>
    </citation>
    <scope>NUCLEOTIDE SEQUENCE</scope>
    <source>
        <tissue evidence="1">Fresh leaf tissue</tissue>
    </source>
</reference>
<dbReference type="Proteomes" id="UP000729402">
    <property type="component" value="Unassembled WGS sequence"/>
</dbReference>
<dbReference type="EMBL" id="JAAALK010000283">
    <property type="protein sequence ID" value="KAG8075898.1"/>
    <property type="molecule type" value="Genomic_DNA"/>
</dbReference>
<evidence type="ECO:0000313" key="1">
    <source>
        <dbReference type="EMBL" id="KAG8075898.1"/>
    </source>
</evidence>